<accession>A0A2N0NJ38</accession>
<dbReference type="AlphaFoldDB" id="A0A2N0NJ38"/>
<name>A0A2N0NJ38_9GLOM</name>
<dbReference type="EMBL" id="LLXJ01005847">
    <property type="protein sequence ID" value="PKB94579.1"/>
    <property type="molecule type" value="Genomic_DNA"/>
</dbReference>
<proteinExistence type="predicted"/>
<reference evidence="1 2" key="1">
    <citation type="submission" date="2016-04" db="EMBL/GenBank/DDBJ databases">
        <title>Genome analyses suggest a sexual origin of heterokaryosis in a supposedly ancient asexual fungus.</title>
        <authorList>
            <person name="Ropars J."/>
            <person name="Sedzielewska K."/>
            <person name="Noel J."/>
            <person name="Charron P."/>
            <person name="Farinelli L."/>
            <person name="Marton T."/>
            <person name="Kruger M."/>
            <person name="Pelin A."/>
            <person name="Brachmann A."/>
            <person name="Corradi N."/>
        </authorList>
    </citation>
    <scope>NUCLEOTIDE SEQUENCE [LARGE SCALE GENOMIC DNA]</scope>
    <source>
        <strain evidence="1 2">A5</strain>
    </source>
</reference>
<dbReference type="OrthoDB" id="10288808at2759"/>
<evidence type="ECO:0000313" key="2">
    <source>
        <dbReference type="Proteomes" id="UP000232722"/>
    </source>
</evidence>
<comment type="caution">
    <text evidence="1">The sequence shown here is derived from an EMBL/GenBank/DDBJ whole genome shotgun (WGS) entry which is preliminary data.</text>
</comment>
<dbReference type="Proteomes" id="UP000232722">
    <property type="component" value="Unassembled WGS sequence"/>
</dbReference>
<reference evidence="1 2" key="2">
    <citation type="submission" date="2017-09" db="EMBL/GenBank/DDBJ databases">
        <title>Extensive intraspecific genome diversity in a model arbuscular mycorrhizal fungus.</title>
        <authorList>
            <person name="Chen E.C."/>
            <person name="Morin E."/>
            <person name="Beaudet D."/>
            <person name="Noel J."/>
            <person name="Ndikumana S."/>
            <person name="Charron P."/>
            <person name="St-Onge C."/>
            <person name="Giorgi J."/>
            <person name="Grigoriev I.V."/>
            <person name="Roux C."/>
            <person name="Martin F.M."/>
            <person name="Corradi N."/>
        </authorList>
    </citation>
    <scope>NUCLEOTIDE SEQUENCE [LARGE SCALE GENOMIC DNA]</scope>
    <source>
        <strain evidence="1 2">A5</strain>
    </source>
</reference>
<evidence type="ECO:0000313" key="1">
    <source>
        <dbReference type="EMBL" id="PKB94579.1"/>
    </source>
</evidence>
<organism evidence="1 2">
    <name type="scientific">Rhizophagus irregularis</name>
    <dbReference type="NCBI Taxonomy" id="588596"/>
    <lineage>
        <taxon>Eukaryota</taxon>
        <taxon>Fungi</taxon>
        <taxon>Fungi incertae sedis</taxon>
        <taxon>Mucoromycota</taxon>
        <taxon>Glomeromycotina</taxon>
        <taxon>Glomeromycetes</taxon>
        <taxon>Glomerales</taxon>
        <taxon>Glomeraceae</taxon>
        <taxon>Rhizophagus</taxon>
    </lineage>
</organism>
<gene>
    <name evidence="1" type="ORF">RhiirA5_438459</name>
</gene>
<protein>
    <submittedName>
        <fullName evidence="1">Uncharacterized protein</fullName>
    </submittedName>
</protein>
<sequence>MELNEFSPFEKDDWNKLFEILLRSSPINLFKFKFFSRNIENKLEILKLFLDSWKDRHPIILQTITLEYELDKLELQVLKDQLQMYKVESIIKNYDFDDNTEGIGRLYHNSEFNNMCRLRINW</sequence>
<dbReference type="VEuPathDB" id="FungiDB:RhiirA1_474828"/>
<dbReference type="VEuPathDB" id="FungiDB:FUN_003542"/>
<dbReference type="VEuPathDB" id="FungiDB:RhiirFUN_023307"/>